<dbReference type="CDD" id="cd06583">
    <property type="entry name" value="PGRP"/>
    <property type="match status" value="1"/>
</dbReference>
<dbReference type="Pfam" id="PF01510">
    <property type="entry name" value="Amidase_2"/>
    <property type="match status" value="1"/>
</dbReference>
<proteinExistence type="inferred from homology"/>
<dbReference type="InterPro" id="IPR002502">
    <property type="entry name" value="Amidase_domain"/>
</dbReference>
<dbReference type="AlphaFoldDB" id="A0A4R4ZE02"/>
<dbReference type="SMART" id="SM00701">
    <property type="entry name" value="PGRP"/>
    <property type="match status" value="1"/>
</dbReference>
<sequence>MKLVKRSEFGWGSSGASYAKPARGLVIHYDGSDQGLAGKPHSACVTYWKNTRRFHVGSARQWVDIGYSFGACPHGYVLEGRGLNRAQAAQPTGNTTFYSVTLMGGPGEEPTLEQINAVRELRAWLMDKGVGPLVKGHRDFFPTSCPGDRLYQLVKDGTFGKAPTEEDDVDVNDVWHKAQIKMNKGEETESERSPAAVLQELETEQDRMKVRLDNLNGKLDAILDKLDALTR</sequence>
<evidence type="ECO:0000313" key="4">
    <source>
        <dbReference type="EMBL" id="TDD54602.1"/>
    </source>
</evidence>
<dbReference type="GO" id="GO:0008745">
    <property type="term" value="F:N-acetylmuramoyl-L-alanine amidase activity"/>
    <property type="evidence" value="ECO:0007669"/>
    <property type="project" value="InterPro"/>
</dbReference>
<dbReference type="InterPro" id="IPR036505">
    <property type="entry name" value="Amidase/PGRP_sf"/>
</dbReference>
<dbReference type="SMART" id="SM00644">
    <property type="entry name" value="Ami_2"/>
    <property type="match status" value="1"/>
</dbReference>
<accession>A0A4R4ZE02</accession>
<protein>
    <submittedName>
        <fullName evidence="4">N-acetylmuramoyl-L-alanine amidase</fullName>
    </submittedName>
</protein>
<dbReference type="GO" id="GO:0008270">
    <property type="term" value="F:zinc ion binding"/>
    <property type="evidence" value="ECO:0007669"/>
    <property type="project" value="InterPro"/>
</dbReference>
<evidence type="ECO:0000313" key="5">
    <source>
        <dbReference type="Proteomes" id="UP000295302"/>
    </source>
</evidence>
<comment type="caution">
    <text evidence="4">The sequence shown here is derived from an EMBL/GenBank/DDBJ whole genome shotgun (WGS) entry which is preliminary data.</text>
</comment>
<dbReference type="OrthoDB" id="514320at2"/>
<gene>
    <name evidence="4" type="ORF">E1286_05275</name>
</gene>
<dbReference type="PANTHER" id="PTHR11022">
    <property type="entry name" value="PEPTIDOGLYCAN RECOGNITION PROTEIN"/>
    <property type="match status" value="1"/>
</dbReference>
<comment type="similarity">
    <text evidence="1">Belongs to the N-acetylmuramoyl-L-alanine amidase 2 family.</text>
</comment>
<keyword evidence="5" id="KW-1185">Reference proteome</keyword>
<feature type="domain" description="Peptidoglycan recognition protein family" evidence="3">
    <location>
        <begin position="1"/>
        <end position="141"/>
    </location>
</feature>
<dbReference type="InterPro" id="IPR006619">
    <property type="entry name" value="PGRP_domain_met/bac"/>
</dbReference>
<dbReference type="EMBL" id="SMKQ01000008">
    <property type="protein sequence ID" value="TDD54602.1"/>
    <property type="molecule type" value="Genomic_DNA"/>
</dbReference>
<evidence type="ECO:0000259" key="3">
    <source>
        <dbReference type="SMART" id="SM00701"/>
    </source>
</evidence>
<evidence type="ECO:0000259" key="2">
    <source>
        <dbReference type="SMART" id="SM00644"/>
    </source>
</evidence>
<dbReference type="Proteomes" id="UP000295302">
    <property type="component" value="Unassembled WGS sequence"/>
</dbReference>
<reference evidence="4 5" key="1">
    <citation type="submission" date="2019-03" db="EMBL/GenBank/DDBJ databases">
        <title>Draft genome sequences of novel Actinobacteria.</title>
        <authorList>
            <person name="Sahin N."/>
            <person name="Ay H."/>
            <person name="Saygin H."/>
        </authorList>
    </citation>
    <scope>NUCLEOTIDE SEQUENCE [LARGE SCALE GENOMIC DNA]</scope>
    <source>
        <strain evidence="4 5">CH32</strain>
    </source>
</reference>
<evidence type="ECO:0000256" key="1">
    <source>
        <dbReference type="ARBA" id="ARBA00007553"/>
    </source>
</evidence>
<organism evidence="4 5">
    <name type="scientific">Nonomuraea terrae</name>
    <dbReference type="NCBI Taxonomy" id="2530383"/>
    <lineage>
        <taxon>Bacteria</taxon>
        <taxon>Bacillati</taxon>
        <taxon>Actinomycetota</taxon>
        <taxon>Actinomycetes</taxon>
        <taxon>Streptosporangiales</taxon>
        <taxon>Streptosporangiaceae</taxon>
        <taxon>Nonomuraea</taxon>
    </lineage>
</organism>
<name>A0A4R4ZE02_9ACTN</name>
<dbReference type="RefSeq" id="WP_132609236.1">
    <property type="nucleotide sequence ID" value="NZ_SMKQ01000008.1"/>
</dbReference>
<dbReference type="Gene3D" id="3.40.80.10">
    <property type="entry name" value="Peptidoglycan recognition protein-like"/>
    <property type="match status" value="1"/>
</dbReference>
<dbReference type="InterPro" id="IPR015510">
    <property type="entry name" value="PGRP"/>
</dbReference>
<dbReference type="SUPFAM" id="SSF55846">
    <property type="entry name" value="N-acetylmuramoyl-L-alanine amidase-like"/>
    <property type="match status" value="1"/>
</dbReference>
<feature type="domain" description="N-acetylmuramoyl-L-alanine amidase" evidence="2">
    <location>
        <begin position="11"/>
        <end position="147"/>
    </location>
</feature>
<dbReference type="GO" id="GO:0009253">
    <property type="term" value="P:peptidoglycan catabolic process"/>
    <property type="evidence" value="ECO:0007669"/>
    <property type="project" value="InterPro"/>
</dbReference>
<dbReference type="PANTHER" id="PTHR11022:SF41">
    <property type="entry name" value="PEPTIDOGLYCAN-RECOGNITION PROTEIN LC-RELATED"/>
    <property type="match status" value="1"/>
</dbReference>